<comment type="caution">
    <text evidence="2">The sequence shown here is derived from an EMBL/GenBank/DDBJ whole genome shotgun (WGS) entry which is preliminary data.</text>
</comment>
<dbReference type="Gene3D" id="2.20.70.10">
    <property type="match status" value="1"/>
</dbReference>
<dbReference type="Pfam" id="PF00397">
    <property type="entry name" value="WW"/>
    <property type="match status" value="1"/>
</dbReference>
<dbReference type="Proteomes" id="UP001515480">
    <property type="component" value="Unassembled WGS sequence"/>
</dbReference>
<dbReference type="CDD" id="cd00201">
    <property type="entry name" value="WW"/>
    <property type="match status" value="1"/>
</dbReference>
<protein>
    <recommendedName>
        <fullName evidence="1">WW domain-containing protein</fullName>
    </recommendedName>
</protein>
<sequence>MPAAGSSSENAQAVIGGAALAGGAVVGVACGSVVLGVAGAGAAAYAATRQDAIGNAAKATGGAVVAGIGKAKELDQKHHLTAALKQGVEQARAFNQKHDITGKIAGGVEFGMNKLTAALAVKGTAEAAPGEQGSSLPQGWKALATPDGRLYYWNERTGATTWERPTV</sequence>
<evidence type="ECO:0000313" key="2">
    <source>
        <dbReference type="EMBL" id="KAL1496019.1"/>
    </source>
</evidence>
<proteinExistence type="predicted"/>
<dbReference type="AlphaFoldDB" id="A0AB34IDR2"/>
<reference evidence="2 3" key="1">
    <citation type="journal article" date="2024" name="Science">
        <title>Giant polyketide synthase enzymes in the biosynthesis of giant marine polyether toxins.</title>
        <authorList>
            <person name="Fallon T.R."/>
            <person name="Shende V.V."/>
            <person name="Wierzbicki I.H."/>
            <person name="Pendleton A.L."/>
            <person name="Watervoot N.F."/>
            <person name="Auber R.P."/>
            <person name="Gonzalez D.J."/>
            <person name="Wisecaver J.H."/>
            <person name="Moore B.S."/>
        </authorList>
    </citation>
    <scope>NUCLEOTIDE SEQUENCE [LARGE SCALE GENOMIC DNA]</scope>
    <source>
        <strain evidence="2 3">12B1</strain>
    </source>
</reference>
<dbReference type="InterPro" id="IPR001202">
    <property type="entry name" value="WW_dom"/>
</dbReference>
<dbReference type="PROSITE" id="PS01159">
    <property type="entry name" value="WW_DOMAIN_1"/>
    <property type="match status" value="1"/>
</dbReference>
<name>A0AB34IDR2_PRYPA</name>
<dbReference type="PROSITE" id="PS50020">
    <property type="entry name" value="WW_DOMAIN_2"/>
    <property type="match status" value="1"/>
</dbReference>
<accession>A0AB34IDR2</accession>
<dbReference type="EMBL" id="JBGBPQ010000030">
    <property type="protein sequence ID" value="KAL1496019.1"/>
    <property type="molecule type" value="Genomic_DNA"/>
</dbReference>
<keyword evidence="3" id="KW-1185">Reference proteome</keyword>
<dbReference type="SUPFAM" id="SSF51045">
    <property type="entry name" value="WW domain"/>
    <property type="match status" value="1"/>
</dbReference>
<feature type="domain" description="WW" evidence="1">
    <location>
        <begin position="134"/>
        <end position="167"/>
    </location>
</feature>
<evidence type="ECO:0000313" key="3">
    <source>
        <dbReference type="Proteomes" id="UP001515480"/>
    </source>
</evidence>
<dbReference type="SMART" id="SM00456">
    <property type="entry name" value="WW"/>
    <property type="match status" value="1"/>
</dbReference>
<evidence type="ECO:0000259" key="1">
    <source>
        <dbReference type="PROSITE" id="PS50020"/>
    </source>
</evidence>
<organism evidence="2 3">
    <name type="scientific">Prymnesium parvum</name>
    <name type="common">Toxic golden alga</name>
    <dbReference type="NCBI Taxonomy" id="97485"/>
    <lineage>
        <taxon>Eukaryota</taxon>
        <taxon>Haptista</taxon>
        <taxon>Haptophyta</taxon>
        <taxon>Prymnesiophyceae</taxon>
        <taxon>Prymnesiales</taxon>
        <taxon>Prymnesiaceae</taxon>
        <taxon>Prymnesium</taxon>
    </lineage>
</organism>
<gene>
    <name evidence="2" type="ORF">AB1Y20_014652</name>
</gene>
<dbReference type="InterPro" id="IPR036020">
    <property type="entry name" value="WW_dom_sf"/>
</dbReference>